<dbReference type="Gene3D" id="3.40.309.10">
    <property type="entry name" value="Aldehyde Dehydrogenase, Chain A, domain 2"/>
    <property type="match status" value="1"/>
</dbReference>
<evidence type="ECO:0000256" key="2">
    <source>
        <dbReference type="PROSITE-ProRule" id="PRU10007"/>
    </source>
</evidence>
<name>A0ABU5JE23_9ACTN</name>
<dbReference type="SUPFAM" id="SSF53720">
    <property type="entry name" value="ALDH-like"/>
    <property type="match status" value="1"/>
</dbReference>
<dbReference type="EMBL" id="JAXOTQ010000017">
    <property type="protein sequence ID" value="MDZ5490826.1"/>
    <property type="molecule type" value="Genomic_DNA"/>
</dbReference>
<feature type="domain" description="Aldehyde dehydrogenase" evidence="4">
    <location>
        <begin position="23"/>
        <end position="476"/>
    </location>
</feature>
<dbReference type="PANTHER" id="PTHR11699">
    <property type="entry name" value="ALDEHYDE DEHYDROGENASE-RELATED"/>
    <property type="match status" value="1"/>
</dbReference>
<comment type="caution">
    <text evidence="5">The sequence shown here is derived from an EMBL/GenBank/DDBJ whole genome shotgun (WGS) entry which is preliminary data.</text>
</comment>
<dbReference type="InterPro" id="IPR016163">
    <property type="entry name" value="Ald_DH_C"/>
</dbReference>
<dbReference type="Gene3D" id="3.40.605.10">
    <property type="entry name" value="Aldehyde Dehydrogenase, Chain A, domain 1"/>
    <property type="match status" value="1"/>
</dbReference>
<keyword evidence="6" id="KW-1185">Reference proteome</keyword>
<dbReference type="InterPro" id="IPR016161">
    <property type="entry name" value="Ald_DH/histidinol_DH"/>
</dbReference>
<dbReference type="InterPro" id="IPR016162">
    <property type="entry name" value="Ald_DH_N"/>
</dbReference>
<feature type="active site" evidence="2">
    <location>
        <position position="254"/>
    </location>
</feature>
<evidence type="ECO:0000259" key="4">
    <source>
        <dbReference type="Pfam" id="PF00171"/>
    </source>
</evidence>
<reference evidence="5 6" key="1">
    <citation type="submission" date="2023-12" db="EMBL/GenBank/DDBJ databases">
        <title>Micromonospora sp. nov., isolated from Atacama Desert.</title>
        <authorList>
            <person name="Carro L."/>
            <person name="Golinska P."/>
            <person name="Klenk H.-P."/>
            <person name="Goodfellow M."/>
        </authorList>
    </citation>
    <scope>NUCLEOTIDE SEQUENCE [LARGE SCALE GENOMIC DNA]</scope>
    <source>
        <strain evidence="5 6">4G53</strain>
    </source>
</reference>
<accession>A0ABU5JE23</accession>
<sequence>MDQGHETEVPLRGMLIDGEIVEASDGATMPSENPTTEARLGALPVATTADVHRAVEAARRASRSWSELPWEERARVLHVYADVLDAHREDLALLDALDAGLPVKSMRADVTSAVAEIRYFAGLASETKGTTFPSGPGAVTFTEFVPYPVVARIVPFNHPIKFAAGKCAAALAAGAPVVIKPGEQTSLSALRLGELVRDVFPAGVYNIVTGPGATVGALLAGHPAVPRVAFTGSVATGARITELGAPYIKHVSLELGGKNPLIVMPDADPADAARGAVGAMNFARSMGQSCGSTSRAFVHGDIYDDFVAHLVEAVAGLKVGDPLDPGTDMGPLAFRAHHNRVLEFIEAGRNDGAKLLYGGGLPTGVNRGFFVEPTVFGNVDMTMRIAREEIFGPVLSVLRWTDYEQMLDDANGLDVGLTGNVWTNDISLALKTARRIESGYITVNGTGRRPSGSPFGGFKQSGIGKESSLDELLSYGRERAVNITLR</sequence>
<protein>
    <submittedName>
        <fullName evidence="5">Aldehyde dehydrogenase family protein</fullName>
    </submittedName>
</protein>
<dbReference type="RefSeq" id="WP_322440946.1">
    <property type="nucleotide sequence ID" value="NZ_JAXOTQ010000017.1"/>
</dbReference>
<dbReference type="PROSITE" id="PS00687">
    <property type="entry name" value="ALDEHYDE_DEHYDR_GLU"/>
    <property type="match status" value="1"/>
</dbReference>
<evidence type="ECO:0000256" key="1">
    <source>
        <dbReference type="ARBA" id="ARBA00023002"/>
    </source>
</evidence>
<organism evidence="5 6">
    <name type="scientific">Micromonospora sicca</name>
    <dbReference type="NCBI Taxonomy" id="2202420"/>
    <lineage>
        <taxon>Bacteria</taxon>
        <taxon>Bacillati</taxon>
        <taxon>Actinomycetota</taxon>
        <taxon>Actinomycetes</taxon>
        <taxon>Micromonosporales</taxon>
        <taxon>Micromonosporaceae</taxon>
        <taxon>Micromonospora</taxon>
    </lineage>
</organism>
<dbReference type="Pfam" id="PF00171">
    <property type="entry name" value="Aldedh"/>
    <property type="match status" value="1"/>
</dbReference>
<dbReference type="Proteomes" id="UP001290101">
    <property type="component" value="Unassembled WGS sequence"/>
</dbReference>
<dbReference type="InterPro" id="IPR029510">
    <property type="entry name" value="Ald_DH_CS_GLU"/>
</dbReference>
<evidence type="ECO:0000313" key="6">
    <source>
        <dbReference type="Proteomes" id="UP001290101"/>
    </source>
</evidence>
<comment type="similarity">
    <text evidence="3">Belongs to the aldehyde dehydrogenase family.</text>
</comment>
<proteinExistence type="inferred from homology"/>
<dbReference type="InterPro" id="IPR015590">
    <property type="entry name" value="Aldehyde_DH_dom"/>
</dbReference>
<keyword evidence="1 3" id="KW-0560">Oxidoreductase</keyword>
<evidence type="ECO:0000256" key="3">
    <source>
        <dbReference type="RuleBase" id="RU003345"/>
    </source>
</evidence>
<evidence type="ECO:0000313" key="5">
    <source>
        <dbReference type="EMBL" id="MDZ5490826.1"/>
    </source>
</evidence>
<gene>
    <name evidence="5" type="ORF">U2F25_15355</name>
</gene>